<dbReference type="AlphaFoldDB" id="A0A806K104"/>
<accession>A0A806K104</accession>
<protein>
    <submittedName>
        <fullName evidence="1">Uncharacterized protein</fullName>
    </submittedName>
</protein>
<dbReference type="EMBL" id="JQ844234">
    <property type="protein sequence ID" value="AGS53466.1"/>
    <property type="molecule type" value="Genomic_DNA"/>
</dbReference>
<reference evidence="1" key="1">
    <citation type="submission" date="2012-03" db="EMBL/GenBank/DDBJ databases">
        <title>Functional metagenomics reveals considerable lignocellulase gene clusters in the gut microbiome of a wood-feeding higher termite.</title>
        <authorList>
            <person name="Liu N."/>
        </authorList>
    </citation>
    <scope>NUCLEOTIDE SEQUENCE</scope>
</reference>
<proteinExistence type="predicted"/>
<evidence type="ECO:0000313" key="1">
    <source>
        <dbReference type="EMBL" id="AGS53466.1"/>
    </source>
</evidence>
<organism evidence="1">
    <name type="scientific">uncultured bacterium contig00038</name>
    <dbReference type="NCBI Taxonomy" id="1181526"/>
    <lineage>
        <taxon>Bacteria</taxon>
        <taxon>environmental samples</taxon>
    </lineage>
</organism>
<name>A0A806K104_9BACT</name>
<sequence length="65" mass="7497">MRGNTKDETTVLDKIKERKYTFDYVIEALKNIRKNTVDVCGVESSIVTEPNQEQKRILKLLGVNL</sequence>